<name>A0A3N1GJL9_9ACTN</name>
<dbReference type="Proteomes" id="UP000271683">
    <property type="component" value="Unassembled WGS sequence"/>
</dbReference>
<protein>
    <submittedName>
        <fullName evidence="1">Uncharacterized protein</fullName>
    </submittedName>
</protein>
<dbReference type="Pfam" id="PF19818">
    <property type="entry name" value="DUF6301"/>
    <property type="match status" value="1"/>
</dbReference>
<dbReference type="EMBL" id="RJKL01000001">
    <property type="protein sequence ID" value="ROP30462.1"/>
    <property type="molecule type" value="Genomic_DNA"/>
</dbReference>
<dbReference type="InterPro" id="IPR046268">
    <property type="entry name" value="DUF6301"/>
</dbReference>
<gene>
    <name evidence="1" type="ORF">EDD30_3315</name>
</gene>
<sequence>MPLRVINRDDLRATLTTLKETSWSWTSAEAPQVIERLGWQVIEVIDDDGIVVTPQWGLSRDEVNVPFRNGEVDRIIMRITDVASDRSAELSTLQDAFSEAVSTAKDLLGPPSEQKVGEQPEVRWRNSTSTISIANTRLAVSLAWAQNDFQDKLDSLKA</sequence>
<organism evidence="1 2">
    <name type="scientific">Couchioplanes caeruleus</name>
    <dbReference type="NCBI Taxonomy" id="56438"/>
    <lineage>
        <taxon>Bacteria</taxon>
        <taxon>Bacillati</taxon>
        <taxon>Actinomycetota</taxon>
        <taxon>Actinomycetes</taxon>
        <taxon>Micromonosporales</taxon>
        <taxon>Micromonosporaceae</taxon>
        <taxon>Couchioplanes</taxon>
    </lineage>
</organism>
<evidence type="ECO:0000313" key="2">
    <source>
        <dbReference type="Proteomes" id="UP000271683"/>
    </source>
</evidence>
<accession>A0A3N1GJL9</accession>
<reference evidence="1 2" key="1">
    <citation type="submission" date="2018-11" db="EMBL/GenBank/DDBJ databases">
        <title>Sequencing the genomes of 1000 actinobacteria strains.</title>
        <authorList>
            <person name="Klenk H.-P."/>
        </authorList>
    </citation>
    <scope>NUCLEOTIDE SEQUENCE [LARGE SCALE GENOMIC DNA]</scope>
    <source>
        <strain evidence="1 2">DSM 43634</strain>
    </source>
</reference>
<dbReference type="AlphaFoldDB" id="A0A3N1GJL9"/>
<proteinExistence type="predicted"/>
<evidence type="ECO:0000313" key="1">
    <source>
        <dbReference type="EMBL" id="ROP30462.1"/>
    </source>
</evidence>
<comment type="caution">
    <text evidence="1">The sequence shown here is derived from an EMBL/GenBank/DDBJ whole genome shotgun (WGS) entry which is preliminary data.</text>
</comment>